<feature type="chain" id="PRO_5008678244" evidence="9">
    <location>
        <begin position="21"/>
        <end position="430"/>
    </location>
</feature>
<dbReference type="SMART" id="SM00970">
    <property type="entry name" value="s48_45"/>
    <property type="match status" value="2"/>
</dbReference>
<dbReference type="InterPro" id="IPR010884">
    <property type="entry name" value="6_CYS_dom"/>
</dbReference>
<keyword evidence="5 8" id="KW-0472">Membrane</keyword>
<feature type="domain" description="6-Cys" evidence="10">
    <location>
        <begin position="26"/>
        <end position="175"/>
    </location>
</feature>
<comment type="subcellular location">
    <subcellularLocation>
        <location evidence="1">Cell membrane</location>
    </subcellularLocation>
    <subcellularLocation>
        <location evidence="2">Cell surface</location>
    </subcellularLocation>
</comment>
<dbReference type="VEuPathDB" id="PlasmoDB:PmUG01_12018100"/>
<evidence type="ECO:0000256" key="3">
    <source>
        <dbReference type="ARBA" id="ARBA00022475"/>
    </source>
</evidence>
<dbReference type="EMBL" id="LT594500">
    <property type="protein sequence ID" value="SBT79955.1"/>
    <property type="molecule type" value="Genomic_DNA"/>
</dbReference>
<proteinExistence type="predicted"/>
<dbReference type="AlphaFoldDB" id="A0A1C3L091"/>
<feature type="domain" description="6-Cys" evidence="10">
    <location>
        <begin position="279"/>
        <end position="417"/>
    </location>
</feature>
<evidence type="ECO:0000256" key="5">
    <source>
        <dbReference type="ARBA" id="ARBA00023136"/>
    </source>
</evidence>
<dbReference type="Proteomes" id="UP000219799">
    <property type="component" value="Chromosome 12"/>
</dbReference>
<evidence type="ECO:0000256" key="7">
    <source>
        <dbReference type="ARBA" id="ARBA00023180"/>
    </source>
</evidence>
<dbReference type="GO" id="GO:0005886">
    <property type="term" value="C:plasma membrane"/>
    <property type="evidence" value="ECO:0007669"/>
    <property type="project" value="UniProtKB-SubCell"/>
</dbReference>
<gene>
    <name evidence="11" type="primary">P47</name>
    <name evidence="11" type="ORF">PMLGA01_120011300</name>
</gene>
<reference evidence="11 12" key="1">
    <citation type="submission" date="2016-06" db="EMBL/GenBank/DDBJ databases">
        <authorList>
            <consortium name="Pathogen Informatics"/>
        </authorList>
    </citation>
    <scope>NUCLEOTIDE SEQUENCE [LARGE SCALE GENOMIC DNA]</scope>
    <source>
        <strain evidence="11">PmlGA01</strain>
    </source>
</reference>
<dbReference type="Pfam" id="PF07422">
    <property type="entry name" value="s48_45"/>
    <property type="match status" value="2"/>
</dbReference>
<evidence type="ECO:0000256" key="8">
    <source>
        <dbReference type="SAM" id="Phobius"/>
    </source>
</evidence>
<dbReference type="GO" id="GO:0009986">
    <property type="term" value="C:cell surface"/>
    <property type="evidence" value="ECO:0007669"/>
    <property type="project" value="UniProtKB-SubCell"/>
</dbReference>
<evidence type="ECO:0000256" key="2">
    <source>
        <dbReference type="ARBA" id="ARBA00004241"/>
    </source>
</evidence>
<organism evidence="11 12">
    <name type="scientific">Plasmodium malariae</name>
    <dbReference type="NCBI Taxonomy" id="5858"/>
    <lineage>
        <taxon>Eukaryota</taxon>
        <taxon>Sar</taxon>
        <taxon>Alveolata</taxon>
        <taxon>Apicomplexa</taxon>
        <taxon>Aconoidasida</taxon>
        <taxon>Haemosporida</taxon>
        <taxon>Plasmodiidae</taxon>
        <taxon>Plasmodium</taxon>
        <taxon>Plasmodium (Plasmodium)</taxon>
    </lineage>
</organism>
<evidence type="ECO:0000256" key="6">
    <source>
        <dbReference type="ARBA" id="ARBA00023157"/>
    </source>
</evidence>
<evidence type="ECO:0000313" key="12">
    <source>
        <dbReference type="Proteomes" id="UP000219799"/>
    </source>
</evidence>
<name>A0A1C3L091_PLAMA</name>
<feature type="transmembrane region" description="Helical" evidence="8">
    <location>
        <begin position="410"/>
        <end position="429"/>
    </location>
</feature>
<keyword evidence="3" id="KW-1003">Cell membrane</keyword>
<dbReference type="Gene3D" id="2.60.40.2860">
    <property type="match status" value="2"/>
</dbReference>
<evidence type="ECO:0000259" key="10">
    <source>
        <dbReference type="PROSITE" id="PS51701"/>
    </source>
</evidence>
<keyword evidence="7" id="KW-0325">Glycoprotein</keyword>
<keyword evidence="6" id="KW-1015">Disulfide bond</keyword>
<evidence type="ECO:0000256" key="1">
    <source>
        <dbReference type="ARBA" id="ARBA00004236"/>
    </source>
</evidence>
<feature type="signal peptide" evidence="9">
    <location>
        <begin position="1"/>
        <end position="20"/>
    </location>
</feature>
<keyword evidence="4 9" id="KW-0732">Signal</keyword>
<keyword evidence="8" id="KW-1133">Transmembrane helix</keyword>
<evidence type="ECO:0000313" key="11">
    <source>
        <dbReference type="EMBL" id="SBT79955.1"/>
    </source>
</evidence>
<protein>
    <submittedName>
        <fullName evidence="11">6-cysteine protein, putative</fullName>
    </submittedName>
</protein>
<dbReference type="InterPro" id="IPR038160">
    <property type="entry name" value="6_CYS_dom_sf"/>
</dbReference>
<dbReference type="PROSITE" id="PS51701">
    <property type="entry name" value="6_CYS"/>
    <property type="match status" value="2"/>
</dbReference>
<sequence>MKLSILAAVTSLFFIREIVNEGISMIEYVCDFHFNPLTSVNPSLKEGEDKFEQIGCTVNNPSLSDIVALICPKKKQSRYSKVEIVPSTCFSTHLYSPYDSEKDAKDFKKLDVEKILTVNKTFDDFELRTLVIPYSYKKNKTIYCRCDNRETENGIGSNEKEKGKVGLVKIILNQKDENPRGVDITGSNEFSQDGVTGTDYNREIQIKENEVIHLKYTGFKNTHEDQCDNLMNIKFGFISEYFFSLRMPTVFLSPINCTLTFEKNSSTYKIVLKSEKTGTIDGCDFTKPKGEGIYLNGFNLNDITDEEICSVHIKSGKKNLAAGFRCPYKLTPTYCFRHVLYEKTINGEKKFETFLLDDVLETIDVEYYANLKLRAFVVGFPTRPEKNKVIRCICENAGKKGIMELTIDSASTSFVSLVLVLLVVAFLYLN</sequence>
<accession>A0A1C3L091</accession>
<evidence type="ECO:0000256" key="4">
    <source>
        <dbReference type="ARBA" id="ARBA00022729"/>
    </source>
</evidence>
<evidence type="ECO:0000256" key="9">
    <source>
        <dbReference type="SAM" id="SignalP"/>
    </source>
</evidence>
<keyword evidence="8" id="KW-0812">Transmembrane</keyword>